<dbReference type="EMBL" id="KB644414">
    <property type="protein sequence ID" value="EPS31955.1"/>
    <property type="molecule type" value="Genomic_DNA"/>
</dbReference>
<dbReference type="InterPro" id="IPR011009">
    <property type="entry name" value="Kinase-like_dom_sf"/>
</dbReference>
<dbReference type="InterPro" id="IPR000719">
    <property type="entry name" value="Prot_kinase_dom"/>
</dbReference>
<dbReference type="GO" id="GO:0005524">
    <property type="term" value="F:ATP binding"/>
    <property type="evidence" value="ECO:0007669"/>
    <property type="project" value="InterPro"/>
</dbReference>
<reference evidence="3 4" key="1">
    <citation type="journal article" date="2013" name="PLoS ONE">
        <title>Genomic and secretomic analyses reveal unique features of the lignocellulolytic enzyme system of Penicillium decumbens.</title>
        <authorList>
            <person name="Liu G."/>
            <person name="Zhang L."/>
            <person name="Wei X."/>
            <person name="Zou G."/>
            <person name="Qin Y."/>
            <person name="Ma L."/>
            <person name="Li J."/>
            <person name="Zheng H."/>
            <person name="Wang S."/>
            <person name="Wang C."/>
            <person name="Xun L."/>
            <person name="Zhao G.-P."/>
            <person name="Zhou Z."/>
            <person name="Qu Y."/>
        </authorList>
    </citation>
    <scope>NUCLEOTIDE SEQUENCE [LARGE SCALE GENOMIC DNA]</scope>
    <source>
        <strain evidence="4">114-2 / CGMCC 5302</strain>
    </source>
</reference>
<dbReference type="GO" id="GO:0004672">
    <property type="term" value="F:protein kinase activity"/>
    <property type="evidence" value="ECO:0007669"/>
    <property type="project" value="InterPro"/>
</dbReference>
<accession>S7ZMS2</accession>
<dbReference type="SUPFAM" id="SSF56112">
    <property type="entry name" value="Protein kinase-like (PK-like)"/>
    <property type="match status" value="1"/>
</dbReference>
<proteinExistence type="predicted"/>
<dbReference type="PhylomeDB" id="S7ZMS2"/>
<dbReference type="AlphaFoldDB" id="S7ZMS2"/>
<dbReference type="PROSITE" id="PS50011">
    <property type="entry name" value="PROTEIN_KINASE_DOM"/>
    <property type="match status" value="1"/>
</dbReference>
<evidence type="ECO:0000313" key="4">
    <source>
        <dbReference type="Proteomes" id="UP000019376"/>
    </source>
</evidence>
<dbReference type="eggNOG" id="ENOG502RSIR">
    <property type="taxonomic scope" value="Eukaryota"/>
</dbReference>
<organism evidence="3 4">
    <name type="scientific">Penicillium oxalicum (strain 114-2 / CGMCC 5302)</name>
    <name type="common">Penicillium decumbens</name>
    <dbReference type="NCBI Taxonomy" id="933388"/>
    <lineage>
        <taxon>Eukaryota</taxon>
        <taxon>Fungi</taxon>
        <taxon>Dikarya</taxon>
        <taxon>Ascomycota</taxon>
        <taxon>Pezizomycotina</taxon>
        <taxon>Eurotiomycetes</taxon>
        <taxon>Eurotiomycetidae</taxon>
        <taxon>Eurotiales</taxon>
        <taxon>Aspergillaceae</taxon>
        <taxon>Penicillium</taxon>
    </lineage>
</organism>
<evidence type="ECO:0000259" key="2">
    <source>
        <dbReference type="PROSITE" id="PS50011"/>
    </source>
</evidence>
<gene>
    <name evidence="3" type="ORF">PDE_06914</name>
</gene>
<keyword evidence="4" id="KW-1185">Reference proteome</keyword>
<feature type="chain" id="PRO_5004548057" description="Protein kinase domain-containing protein" evidence="1">
    <location>
        <begin position="18"/>
        <end position="283"/>
    </location>
</feature>
<sequence length="283" mass="31774">MLYAPLWPPFLSLIIDALNLFSCIVNLSSYIQQQKLSCPNETSNDLESDIPLDTPEDPSTCETYTAHLQPQHDLDVLGVGAAGQVYNVNDQIVLKTCRIFAPPSSDASRSDHWHYVSDTLFHFNLLKNEQAVLQRLKDRPHPHTIEANDTDQPEGLYLRRYQQLPVDMTSTQACLIRLYRDIADALRNLYSLGAVHADVRVDNMLFDDQFSAILCDSILCDSILCDFIAASPCGQPNPVFPYLPFPVNSPSPTLSEASDMFVLASLMFHMEHGFTPQLSLENK</sequence>
<keyword evidence="1" id="KW-0732">Signal</keyword>
<evidence type="ECO:0000313" key="3">
    <source>
        <dbReference type="EMBL" id="EPS31955.1"/>
    </source>
</evidence>
<protein>
    <recommendedName>
        <fullName evidence="2">Protein kinase domain-containing protein</fullName>
    </recommendedName>
</protein>
<dbReference type="Gene3D" id="1.10.510.10">
    <property type="entry name" value="Transferase(Phosphotransferase) domain 1"/>
    <property type="match status" value="1"/>
</dbReference>
<dbReference type="OrthoDB" id="1668230at2759"/>
<dbReference type="Proteomes" id="UP000019376">
    <property type="component" value="Unassembled WGS sequence"/>
</dbReference>
<name>S7ZMS2_PENO1</name>
<dbReference type="HOGENOM" id="CLU_061197_0_0_1"/>
<evidence type="ECO:0000256" key="1">
    <source>
        <dbReference type="SAM" id="SignalP"/>
    </source>
</evidence>
<feature type="domain" description="Protein kinase" evidence="2">
    <location>
        <begin position="71"/>
        <end position="283"/>
    </location>
</feature>
<feature type="signal peptide" evidence="1">
    <location>
        <begin position="1"/>
        <end position="17"/>
    </location>
</feature>